<dbReference type="RefSeq" id="WP_188392281.1">
    <property type="nucleotide sequence ID" value="NZ_BMEV01000035.1"/>
</dbReference>
<dbReference type="Gene3D" id="2.40.128.690">
    <property type="entry name" value="YycH protein, domain 3-like"/>
    <property type="match status" value="1"/>
</dbReference>
<dbReference type="Pfam" id="PF09648">
    <property type="entry name" value="YycI"/>
    <property type="match status" value="1"/>
</dbReference>
<comment type="caution">
    <text evidence="2">The sequence shown here is derived from an EMBL/GenBank/DDBJ whole genome shotgun (WGS) entry which is preliminary data.</text>
</comment>
<reference evidence="2" key="2">
    <citation type="submission" date="2020-09" db="EMBL/GenBank/DDBJ databases">
        <authorList>
            <person name="Sun Q."/>
            <person name="Zhou Y."/>
        </authorList>
    </citation>
    <scope>NUCLEOTIDE SEQUENCE</scope>
    <source>
        <strain evidence="2">CGMCC 1.12360</strain>
    </source>
</reference>
<keyword evidence="3" id="KW-1185">Reference proteome</keyword>
<evidence type="ECO:0000313" key="2">
    <source>
        <dbReference type="EMBL" id="GFZ78644.1"/>
    </source>
</evidence>
<dbReference type="EMBL" id="BMEV01000035">
    <property type="protein sequence ID" value="GFZ78644.1"/>
    <property type="molecule type" value="Genomic_DNA"/>
</dbReference>
<feature type="domain" description="Regulatory protein YycH-like" evidence="1">
    <location>
        <begin position="37"/>
        <end position="255"/>
    </location>
</feature>
<dbReference type="AlphaFoldDB" id="A0A8J2XFD6"/>
<sequence>MRWGHIKMLFILSFLTLNIYLAAQIMEKQQEADLGILTNQEATIEERLKAENITISEKNIEEAAEETYISLSSKSFANEEIVELAEPEGENVSIVNGTFLISRFEEPIPIPDQPNEDMLKQLLRNRVVAIDEYTFWGWNKDLNILVFFQQKGGRPVYYNQNGLLLIYLNDRQEMIFSTQTMLGEEKEQGGMKPLIQPIQAIEVLYNRNDLQPNEEVTNVSVGFYSRLIAEDGKQVLAPTWKVTINDERNYFVNAIEGFTFPIDDRKFLQTVIEETMKQAEMLDDENKWKQIFLTLLSNKIEKDN</sequence>
<protein>
    <recommendedName>
        <fullName evidence="1">Regulatory protein YycH-like domain-containing protein</fullName>
    </recommendedName>
</protein>
<accession>A0A8J2XFD6</accession>
<dbReference type="InterPro" id="IPR018604">
    <property type="entry name" value="YycI-like"/>
</dbReference>
<reference evidence="2" key="1">
    <citation type="journal article" date="2014" name="Int. J. Syst. Evol. Microbiol.">
        <title>Complete genome sequence of Corynebacterium casei LMG S-19264T (=DSM 44701T), isolated from a smear-ripened cheese.</title>
        <authorList>
            <consortium name="US DOE Joint Genome Institute (JGI-PGF)"/>
            <person name="Walter F."/>
            <person name="Albersmeier A."/>
            <person name="Kalinowski J."/>
            <person name="Ruckert C."/>
        </authorList>
    </citation>
    <scope>NUCLEOTIDE SEQUENCE</scope>
    <source>
        <strain evidence="2">CGMCC 1.12360</strain>
    </source>
</reference>
<gene>
    <name evidence="2" type="ORF">GCM10010978_20150</name>
</gene>
<name>A0A8J2XFD6_9BACI</name>
<dbReference type="Proteomes" id="UP000602050">
    <property type="component" value="Unassembled WGS sequence"/>
</dbReference>
<proteinExistence type="predicted"/>
<dbReference type="GO" id="GO:0016020">
    <property type="term" value="C:membrane"/>
    <property type="evidence" value="ECO:0007669"/>
    <property type="project" value="InterPro"/>
</dbReference>
<evidence type="ECO:0000313" key="3">
    <source>
        <dbReference type="Proteomes" id="UP000602050"/>
    </source>
</evidence>
<organism evidence="2 3">
    <name type="scientific">Compostibacillus humi</name>
    <dbReference type="NCBI Taxonomy" id="1245525"/>
    <lineage>
        <taxon>Bacteria</taxon>
        <taxon>Bacillati</taxon>
        <taxon>Bacillota</taxon>
        <taxon>Bacilli</taxon>
        <taxon>Bacillales</taxon>
        <taxon>Bacillaceae</taxon>
        <taxon>Compostibacillus</taxon>
    </lineage>
</organism>
<evidence type="ECO:0000259" key="1">
    <source>
        <dbReference type="Pfam" id="PF09648"/>
    </source>
</evidence>